<reference evidence="1 2" key="1">
    <citation type="submission" date="2020-04" db="EMBL/GenBank/DDBJ databases">
        <title>Perkinsus chesapeaki whole genome sequence.</title>
        <authorList>
            <person name="Bogema D.R."/>
        </authorList>
    </citation>
    <scope>NUCLEOTIDE SEQUENCE [LARGE SCALE GENOMIC DNA]</scope>
    <source>
        <strain evidence="1">ATCC PRA-425</strain>
    </source>
</reference>
<proteinExistence type="predicted"/>
<dbReference type="Proteomes" id="UP000591131">
    <property type="component" value="Unassembled WGS sequence"/>
</dbReference>
<organism evidence="1 2">
    <name type="scientific">Perkinsus chesapeaki</name>
    <name type="common">Clam parasite</name>
    <name type="synonym">Perkinsus andrewsi</name>
    <dbReference type="NCBI Taxonomy" id="330153"/>
    <lineage>
        <taxon>Eukaryota</taxon>
        <taxon>Sar</taxon>
        <taxon>Alveolata</taxon>
        <taxon>Perkinsozoa</taxon>
        <taxon>Perkinsea</taxon>
        <taxon>Perkinsida</taxon>
        <taxon>Perkinsidae</taxon>
        <taxon>Perkinsus</taxon>
    </lineage>
</organism>
<comment type="caution">
    <text evidence="1">The sequence shown here is derived from an EMBL/GenBank/DDBJ whole genome shotgun (WGS) entry which is preliminary data.</text>
</comment>
<gene>
    <name evidence="1" type="ORF">FOL47_011037</name>
</gene>
<dbReference type="EMBL" id="JAAPAO010000913">
    <property type="protein sequence ID" value="KAF4652533.1"/>
    <property type="molecule type" value="Genomic_DNA"/>
</dbReference>
<sequence>MVARDMIPAGCDISPVNGPSLITIDKSSCKIIGVATLAINLFTAAGVGEGIRPAADDLKIPFLITAFIVESLALPVILEHDFLKHFQLDIMYSEKPVRIIGRNTKAGPPGIPWLMRDALDAVDRGVRSRRCCQTGSAASYGSPSVPSSPASMMELESPRMALMAARQREVKESAGRLVTRGVQTADSDGDIMVNGLVNSGSQTEELLVENKAETEVPKEVMVEDKAVAEAPSDAVIAPAKEIYDKPREMDFAREPEHYCVGCAAAFSPWMSEKKRKDSAPSREIVMVPIGEIDHIASSPSFVPLPGVLAPWPG</sequence>
<name>A0A7J6KYV3_PERCH</name>
<evidence type="ECO:0000313" key="1">
    <source>
        <dbReference type="EMBL" id="KAF4652533.1"/>
    </source>
</evidence>
<dbReference type="OrthoDB" id="10566895at2759"/>
<evidence type="ECO:0000313" key="2">
    <source>
        <dbReference type="Proteomes" id="UP000591131"/>
    </source>
</evidence>
<dbReference type="AlphaFoldDB" id="A0A7J6KYV3"/>
<protein>
    <submittedName>
        <fullName evidence="1">Uncharacterized protein</fullName>
    </submittedName>
</protein>
<accession>A0A7J6KYV3</accession>
<keyword evidence="2" id="KW-1185">Reference proteome</keyword>